<dbReference type="AlphaFoldDB" id="Q7P6Q8"/>
<keyword evidence="1" id="KW-1133">Transmembrane helix</keyword>
<accession>Q7P6Q8</accession>
<proteinExistence type="predicted"/>
<gene>
    <name evidence="2" type="ORF">FNV1471</name>
</gene>
<evidence type="ECO:0000313" key="3">
    <source>
        <dbReference type="Proteomes" id="UP000006454"/>
    </source>
</evidence>
<keyword evidence="1" id="KW-0472">Membrane</keyword>
<sequence>MKEIKVKPLDEDNKNGKMLAYIFLFQPILCIFAAIFIIFINIKTYEESLIFLIALGIFILLALYSFFINIQYIANEVLAEEICYIENKTFCYKKTRNFLGIKKVIKNFQIPIAEISDVRENEKKIRINIFSLFKPRNSVEIETKEGKKYNIMNDFYLIGKNYRIILQKLKVEKKEPKKIFKEVKDLIMEAKIGIHLTFKFRGDKNERIKN</sequence>
<keyword evidence="1" id="KW-0812">Transmembrane</keyword>
<feature type="transmembrane region" description="Helical" evidence="1">
    <location>
        <begin position="49"/>
        <end position="67"/>
    </location>
</feature>
<organism evidence="2 3">
    <name type="scientific">Fusobacterium vincentii ATCC 49256</name>
    <dbReference type="NCBI Taxonomy" id="209882"/>
    <lineage>
        <taxon>Bacteria</taxon>
        <taxon>Fusobacteriati</taxon>
        <taxon>Fusobacteriota</taxon>
        <taxon>Fusobacteriia</taxon>
        <taxon>Fusobacteriales</taxon>
        <taxon>Fusobacteriaceae</taxon>
        <taxon>Fusobacterium</taxon>
    </lineage>
</organism>
<dbReference type="Proteomes" id="UP000006454">
    <property type="component" value="Unassembled WGS sequence"/>
</dbReference>
<protein>
    <submittedName>
        <fullName evidence="2">Uncharacterized protein</fullName>
    </submittedName>
</protein>
<comment type="caution">
    <text evidence="2">The sequence shown here is derived from an EMBL/GenBank/DDBJ whole genome shotgun (WGS) entry which is preliminary data.</text>
</comment>
<evidence type="ECO:0000313" key="2">
    <source>
        <dbReference type="EMBL" id="EAA24495.1"/>
    </source>
</evidence>
<feature type="transmembrane region" description="Helical" evidence="1">
    <location>
        <begin position="20"/>
        <end position="42"/>
    </location>
</feature>
<evidence type="ECO:0000256" key="1">
    <source>
        <dbReference type="SAM" id="Phobius"/>
    </source>
</evidence>
<reference evidence="2 3" key="1">
    <citation type="journal article" date="2003" name="Genome Res.">
        <title>Genome analysis of F. nucleatum sub spp vincentii and its comparison with the genome of F. nucleatum ATCC 25586.</title>
        <authorList>
            <person name="Kapatral V."/>
            <person name="Ivanova N."/>
            <person name="Anderson I."/>
            <person name="Reznik G."/>
            <person name="Bhattacharyya A."/>
            <person name="Gardner W.L."/>
            <person name="Mikhailova N."/>
            <person name="Lapidus A."/>
            <person name="Larsen N."/>
            <person name="D'Souza M."/>
            <person name="Walunas T."/>
            <person name="Haselkorn R."/>
            <person name="Overbeek R."/>
            <person name="Kyrpides N."/>
        </authorList>
    </citation>
    <scope>NUCLEOTIDE SEQUENCE [LARGE SCALE GENOMIC DNA]</scope>
    <source>
        <strain evidence="2 3">ATCC 49256</strain>
    </source>
</reference>
<dbReference type="EMBL" id="AABF01000029">
    <property type="protein sequence ID" value="EAA24495.1"/>
    <property type="molecule type" value="Genomic_DNA"/>
</dbReference>
<name>Q7P6Q8_FUSVC</name>